<evidence type="ECO:0000256" key="3">
    <source>
        <dbReference type="ARBA" id="ARBA00009119"/>
    </source>
</evidence>
<dbReference type="PANTHER" id="PTHR46632:SF33">
    <property type="entry name" value="SIAH-TYPE DOMAIN-CONTAINING PROTEIN"/>
    <property type="match status" value="1"/>
</dbReference>
<evidence type="ECO:0000256" key="8">
    <source>
        <dbReference type="ARBA" id="ARBA00022786"/>
    </source>
</evidence>
<gene>
    <name evidence="13" type="ORF">NCGR_LOCUS65186</name>
</gene>
<evidence type="ECO:0000256" key="11">
    <source>
        <dbReference type="PROSITE-ProRule" id="PRU00455"/>
    </source>
</evidence>
<proteinExistence type="inferred from homology"/>
<evidence type="ECO:0000256" key="6">
    <source>
        <dbReference type="ARBA" id="ARBA00022723"/>
    </source>
</evidence>
<evidence type="ECO:0000313" key="14">
    <source>
        <dbReference type="Proteomes" id="UP000604825"/>
    </source>
</evidence>
<comment type="pathway">
    <text evidence="2">Protein modification; protein ubiquitination.</text>
</comment>
<evidence type="ECO:0000256" key="4">
    <source>
        <dbReference type="ARBA" id="ARBA00012483"/>
    </source>
</evidence>
<evidence type="ECO:0000256" key="10">
    <source>
        <dbReference type="ARBA" id="ARBA00024004"/>
    </source>
</evidence>
<evidence type="ECO:0000256" key="7">
    <source>
        <dbReference type="ARBA" id="ARBA00022771"/>
    </source>
</evidence>
<dbReference type="InterPro" id="IPR044286">
    <property type="entry name" value="SINL_plant"/>
</dbReference>
<dbReference type="EMBL" id="CAJGYO010000125">
    <property type="protein sequence ID" value="CAD6341088.1"/>
    <property type="molecule type" value="Genomic_DNA"/>
</dbReference>
<comment type="catalytic activity">
    <reaction evidence="1">
        <text>S-ubiquitinyl-[E2 ubiquitin-conjugating enzyme]-L-cysteine + [acceptor protein]-L-lysine = [E2 ubiquitin-conjugating enzyme]-L-cysteine + N(6)-ubiquitinyl-[acceptor protein]-L-lysine.</text>
        <dbReference type="EC" id="2.3.2.27"/>
    </reaction>
</comment>
<keyword evidence="9" id="KW-0862">Zinc</keyword>
<reference evidence="13" key="1">
    <citation type="submission" date="2020-10" db="EMBL/GenBank/DDBJ databases">
        <authorList>
            <person name="Han B."/>
            <person name="Lu T."/>
            <person name="Zhao Q."/>
            <person name="Huang X."/>
            <person name="Zhao Y."/>
        </authorList>
    </citation>
    <scope>NUCLEOTIDE SEQUENCE</scope>
</reference>
<keyword evidence="5" id="KW-0808">Transferase</keyword>
<comment type="function">
    <text evidence="10">E3 ubiquitin-protein ligase that mediates ubiquitination and subsequent proteasomal degradation of target proteins. E3 ubiquitin ligases accept ubiquitin from an E2 ubiquitin-conjugating enzyme in the form of a thioester and then directly transfers the ubiquitin to targeted substrates. It probably triggers the ubiquitin-mediated degradation of different substrates.</text>
</comment>
<accession>A0A811SEA9</accession>
<dbReference type="InterPro" id="IPR013083">
    <property type="entry name" value="Znf_RING/FYVE/PHD"/>
</dbReference>
<dbReference type="InterPro" id="IPR013010">
    <property type="entry name" value="Znf_SIAH"/>
</dbReference>
<protein>
    <recommendedName>
        <fullName evidence="4">RING-type E3 ubiquitin transferase</fullName>
        <ecNumber evidence="4">2.3.2.27</ecNumber>
    </recommendedName>
</protein>
<keyword evidence="6" id="KW-0479">Metal-binding</keyword>
<dbReference type="UniPathway" id="UPA00143"/>
<dbReference type="GO" id="GO:0016567">
    <property type="term" value="P:protein ubiquitination"/>
    <property type="evidence" value="ECO:0007669"/>
    <property type="project" value="UniProtKB-UniPathway"/>
</dbReference>
<evidence type="ECO:0000256" key="2">
    <source>
        <dbReference type="ARBA" id="ARBA00004906"/>
    </source>
</evidence>
<evidence type="ECO:0000313" key="13">
    <source>
        <dbReference type="EMBL" id="CAD6341088.1"/>
    </source>
</evidence>
<dbReference type="Proteomes" id="UP000604825">
    <property type="component" value="Unassembled WGS sequence"/>
</dbReference>
<dbReference type="OrthoDB" id="605468at2759"/>
<feature type="domain" description="SIAH-type" evidence="12">
    <location>
        <begin position="90"/>
        <end position="148"/>
    </location>
</feature>
<evidence type="ECO:0000256" key="9">
    <source>
        <dbReference type="ARBA" id="ARBA00022833"/>
    </source>
</evidence>
<dbReference type="PROSITE" id="PS51081">
    <property type="entry name" value="ZF_SIAH"/>
    <property type="match status" value="1"/>
</dbReference>
<name>A0A811SEA9_9POAL</name>
<keyword evidence="14" id="KW-1185">Reference proteome</keyword>
<dbReference type="Pfam" id="PF21362">
    <property type="entry name" value="Sina_RING"/>
    <property type="match status" value="1"/>
</dbReference>
<keyword evidence="7 11" id="KW-0863">Zinc-finger</keyword>
<dbReference type="EC" id="2.3.2.27" evidence="4"/>
<evidence type="ECO:0000259" key="12">
    <source>
        <dbReference type="PROSITE" id="PS51081"/>
    </source>
</evidence>
<dbReference type="Gene3D" id="3.30.40.10">
    <property type="entry name" value="Zinc/RING finger domain, C3HC4 (zinc finger)"/>
    <property type="match status" value="1"/>
</dbReference>
<organism evidence="13 14">
    <name type="scientific">Miscanthus lutarioriparius</name>
    <dbReference type="NCBI Taxonomy" id="422564"/>
    <lineage>
        <taxon>Eukaryota</taxon>
        <taxon>Viridiplantae</taxon>
        <taxon>Streptophyta</taxon>
        <taxon>Embryophyta</taxon>
        <taxon>Tracheophyta</taxon>
        <taxon>Spermatophyta</taxon>
        <taxon>Magnoliopsida</taxon>
        <taxon>Liliopsida</taxon>
        <taxon>Poales</taxon>
        <taxon>Poaceae</taxon>
        <taxon>PACMAD clade</taxon>
        <taxon>Panicoideae</taxon>
        <taxon>Andropogonodae</taxon>
        <taxon>Andropogoneae</taxon>
        <taxon>Saccharinae</taxon>
        <taxon>Miscanthus</taxon>
    </lineage>
</organism>
<comment type="caution">
    <text evidence="13">The sequence shown here is derived from an EMBL/GenBank/DDBJ whole genome shotgun (WGS) entry which is preliminary data.</text>
</comment>
<dbReference type="AlphaFoldDB" id="A0A811SEA9"/>
<sequence>METGEQKNSKKARVDPPVAPLVPCMVSIDKAKFQCPVCTHPLKPPIFQCAAGHLACGACHGQLADKERCYRCAQSGGYSRNFPLEDVVRSTRAMCPYVVFGCPSSVPLYEMGDHQPKCPHAPCRCPEPGCAFFGSPAWLSYHLRATHSWPVNIIDYGKACQLQLPASKPRCLLVAMEDGRVFVVSVGAHRAVSLVSLRANAAAGPHYTCKMSASGSAAAASGKVPNVSVEMEVPSSAVAGEAAATDTEAKVAAALVVPRKMLHGPSKELHLNVRIDKAQT</sequence>
<dbReference type="PANTHER" id="PTHR46632">
    <property type="entry name" value="E3 UBIQUITIN-PROTEIN LIGASE SINA-LIKE 4"/>
    <property type="match status" value="1"/>
</dbReference>
<dbReference type="GO" id="GO:0061630">
    <property type="term" value="F:ubiquitin protein ligase activity"/>
    <property type="evidence" value="ECO:0007669"/>
    <property type="project" value="UniProtKB-EC"/>
</dbReference>
<keyword evidence="8" id="KW-0833">Ubl conjugation pathway</keyword>
<dbReference type="SUPFAM" id="SSF49599">
    <property type="entry name" value="TRAF domain-like"/>
    <property type="match status" value="1"/>
</dbReference>
<evidence type="ECO:0000256" key="5">
    <source>
        <dbReference type="ARBA" id="ARBA00022679"/>
    </source>
</evidence>
<comment type="similarity">
    <text evidence="3">Belongs to the SINA (Seven in absentia) family.</text>
</comment>
<evidence type="ECO:0000256" key="1">
    <source>
        <dbReference type="ARBA" id="ARBA00000900"/>
    </source>
</evidence>
<dbReference type="Pfam" id="PF21361">
    <property type="entry name" value="Sina_ZnF"/>
    <property type="match status" value="1"/>
</dbReference>
<dbReference type="GO" id="GO:0008270">
    <property type="term" value="F:zinc ion binding"/>
    <property type="evidence" value="ECO:0007669"/>
    <property type="project" value="UniProtKB-KW"/>
</dbReference>
<dbReference type="InterPro" id="IPR049548">
    <property type="entry name" value="Sina-like_RING"/>
</dbReference>